<gene>
    <name evidence="10" type="ORF">M9Y10_004957</name>
</gene>
<dbReference type="SUPFAM" id="SSF54928">
    <property type="entry name" value="RNA-binding domain, RBD"/>
    <property type="match status" value="1"/>
</dbReference>
<accession>A0ABR2JKJ9</accession>
<dbReference type="Gene3D" id="3.30.70.330">
    <property type="match status" value="1"/>
</dbReference>
<dbReference type="Pfam" id="PF00076">
    <property type="entry name" value="RRM_1"/>
    <property type="match status" value="1"/>
</dbReference>
<evidence type="ECO:0000256" key="3">
    <source>
        <dbReference type="ARBA" id="ARBA00022664"/>
    </source>
</evidence>
<dbReference type="Proteomes" id="UP001470230">
    <property type="component" value="Unassembled WGS sequence"/>
</dbReference>
<proteinExistence type="inferred from homology"/>
<comment type="similarity">
    <text evidence="2 7">Belongs to the RRM NCBP2 family.</text>
</comment>
<dbReference type="EMBL" id="JAPFFF010000011">
    <property type="protein sequence ID" value="KAK8878192.1"/>
    <property type="molecule type" value="Genomic_DNA"/>
</dbReference>
<evidence type="ECO:0000256" key="8">
    <source>
        <dbReference type="SAM" id="MobiDB-lite"/>
    </source>
</evidence>
<dbReference type="InterPro" id="IPR027157">
    <property type="entry name" value="NCBP2"/>
</dbReference>
<keyword evidence="6 7" id="KW-0694">RNA-binding</keyword>
<evidence type="ECO:0000313" key="11">
    <source>
        <dbReference type="Proteomes" id="UP001470230"/>
    </source>
</evidence>
<sequence length="147" mass="17057">MASIIVFSEGTKIKYTDRKAVHTPEEIAQLESVSSTVYVGKLANRESNFVSEAQIYTIFSQCGPIKKIIMGIFKEDNSPAGFCFVEYYFHEDALAAIKWLNGTYVLGRKIDVDIDYGFEEGRQYRRYPKNQPRRRDGHQRRQPRDSY</sequence>
<organism evidence="10 11">
    <name type="scientific">Tritrichomonas musculus</name>
    <dbReference type="NCBI Taxonomy" id="1915356"/>
    <lineage>
        <taxon>Eukaryota</taxon>
        <taxon>Metamonada</taxon>
        <taxon>Parabasalia</taxon>
        <taxon>Tritrichomonadida</taxon>
        <taxon>Tritrichomonadidae</taxon>
        <taxon>Tritrichomonas</taxon>
    </lineage>
</organism>
<dbReference type="PANTHER" id="PTHR18847:SF0">
    <property type="entry name" value="NUCLEAR CAP-BINDING PROTEIN SUBUNIT 2"/>
    <property type="match status" value="1"/>
</dbReference>
<dbReference type="SMART" id="SM00360">
    <property type="entry name" value="RRM"/>
    <property type="match status" value="1"/>
</dbReference>
<keyword evidence="4 7" id="KW-0508">mRNA splicing</keyword>
<evidence type="ECO:0000256" key="4">
    <source>
        <dbReference type="ARBA" id="ARBA00023187"/>
    </source>
</evidence>
<evidence type="ECO:0000256" key="5">
    <source>
        <dbReference type="ARBA" id="ARBA00023242"/>
    </source>
</evidence>
<keyword evidence="5 7" id="KW-0539">Nucleus</keyword>
<dbReference type="InterPro" id="IPR035979">
    <property type="entry name" value="RBD_domain_sf"/>
</dbReference>
<comment type="caution">
    <text evidence="10">The sequence shown here is derived from an EMBL/GenBank/DDBJ whole genome shotgun (WGS) entry which is preliminary data.</text>
</comment>
<dbReference type="PROSITE" id="PS50102">
    <property type="entry name" value="RRM"/>
    <property type="match status" value="1"/>
</dbReference>
<name>A0ABR2JKJ9_9EUKA</name>
<dbReference type="InterPro" id="IPR012677">
    <property type="entry name" value="Nucleotide-bd_a/b_plait_sf"/>
</dbReference>
<evidence type="ECO:0000313" key="10">
    <source>
        <dbReference type="EMBL" id="KAK8878192.1"/>
    </source>
</evidence>
<dbReference type="PANTHER" id="PTHR18847">
    <property type="entry name" value="20 KD NUCLEAR CAP BINDING PROTEIN"/>
    <property type="match status" value="1"/>
</dbReference>
<dbReference type="InterPro" id="IPR000504">
    <property type="entry name" value="RRM_dom"/>
</dbReference>
<feature type="region of interest" description="Disordered" evidence="8">
    <location>
        <begin position="125"/>
        <end position="147"/>
    </location>
</feature>
<evidence type="ECO:0000256" key="7">
    <source>
        <dbReference type="RuleBase" id="RU364036"/>
    </source>
</evidence>
<evidence type="ECO:0000256" key="6">
    <source>
        <dbReference type="PROSITE-ProRule" id="PRU00176"/>
    </source>
</evidence>
<feature type="compositionally biased region" description="Basic residues" evidence="8">
    <location>
        <begin position="125"/>
        <end position="141"/>
    </location>
</feature>
<reference evidence="10 11" key="1">
    <citation type="submission" date="2024-04" db="EMBL/GenBank/DDBJ databases">
        <title>Tritrichomonas musculus Genome.</title>
        <authorList>
            <person name="Alves-Ferreira E."/>
            <person name="Grigg M."/>
            <person name="Lorenzi H."/>
            <person name="Galac M."/>
        </authorList>
    </citation>
    <scope>NUCLEOTIDE SEQUENCE [LARGE SCALE GENOMIC DNA]</scope>
    <source>
        <strain evidence="10 11">EAF2021</strain>
    </source>
</reference>
<feature type="domain" description="RRM" evidence="9">
    <location>
        <begin position="35"/>
        <end position="117"/>
    </location>
</feature>
<evidence type="ECO:0000256" key="1">
    <source>
        <dbReference type="ARBA" id="ARBA00004123"/>
    </source>
</evidence>
<evidence type="ECO:0000256" key="2">
    <source>
        <dbReference type="ARBA" id="ARBA00010725"/>
    </source>
</evidence>
<evidence type="ECO:0000259" key="9">
    <source>
        <dbReference type="PROSITE" id="PS50102"/>
    </source>
</evidence>
<protein>
    <recommendedName>
        <fullName evidence="7">Nuclear cap-binding protein subunit 2</fullName>
    </recommendedName>
    <alternativeName>
        <fullName evidence="7">20 kDa nuclear cap-binding protein</fullName>
    </alternativeName>
</protein>
<keyword evidence="11" id="KW-1185">Reference proteome</keyword>
<comment type="subcellular location">
    <subcellularLocation>
        <location evidence="1 7">Nucleus</location>
    </subcellularLocation>
</comment>
<keyword evidence="3 7" id="KW-0507">mRNA processing</keyword>